<proteinExistence type="predicted"/>
<evidence type="ECO:0000256" key="4">
    <source>
        <dbReference type="ARBA" id="ARBA00022989"/>
    </source>
</evidence>
<comment type="caution">
    <text evidence="8">The sequence shown here is derived from an EMBL/GenBank/DDBJ whole genome shotgun (WGS) entry which is preliminary data.</text>
</comment>
<gene>
    <name evidence="8" type="ORF">CRP01_18685</name>
</gene>
<name>A0A2D0N953_FLAN2</name>
<feature type="transmembrane region" description="Helical" evidence="7">
    <location>
        <begin position="95"/>
        <end position="116"/>
    </location>
</feature>
<feature type="transmembrane region" description="Helical" evidence="7">
    <location>
        <begin position="182"/>
        <end position="205"/>
    </location>
</feature>
<dbReference type="OrthoDB" id="9797028at2"/>
<evidence type="ECO:0000313" key="9">
    <source>
        <dbReference type="Proteomes" id="UP000223913"/>
    </source>
</evidence>
<dbReference type="PANTHER" id="PTHR30213">
    <property type="entry name" value="INNER MEMBRANE PROTEIN YHJD"/>
    <property type="match status" value="1"/>
</dbReference>
<evidence type="ECO:0000313" key="8">
    <source>
        <dbReference type="EMBL" id="PHN05052.1"/>
    </source>
</evidence>
<accession>A0A2D0N953</accession>
<dbReference type="Pfam" id="PF03631">
    <property type="entry name" value="Virul_fac_BrkB"/>
    <property type="match status" value="1"/>
</dbReference>
<feature type="transmembrane region" description="Helical" evidence="7">
    <location>
        <begin position="252"/>
        <end position="280"/>
    </location>
</feature>
<dbReference type="InterPro" id="IPR017039">
    <property type="entry name" value="Virul_fac_BrkB"/>
</dbReference>
<reference evidence="8 9" key="1">
    <citation type="submission" date="2017-10" db="EMBL/GenBank/DDBJ databases">
        <title>The draft genome sequence of Lewinella nigricans NBRC 102662.</title>
        <authorList>
            <person name="Wang K."/>
        </authorList>
    </citation>
    <scope>NUCLEOTIDE SEQUENCE [LARGE SCALE GENOMIC DNA]</scope>
    <source>
        <strain evidence="8 9">NBRC 102662</strain>
    </source>
</reference>
<dbReference type="EMBL" id="PDUD01000023">
    <property type="protein sequence ID" value="PHN05052.1"/>
    <property type="molecule type" value="Genomic_DNA"/>
</dbReference>
<evidence type="ECO:0000256" key="3">
    <source>
        <dbReference type="ARBA" id="ARBA00022692"/>
    </source>
</evidence>
<dbReference type="GO" id="GO:0005886">
    <property type="term" value="C:plasma membrane"/>
    <property type="evidence" value="ECO:0007669"/>
    <property type="project" value="UniProtKB-SubCell"/>
</dbReference>
<keyword evidence="4 7" id="KW-1133">Transmembrane helix</keyword>
<feature type="compositionally biased region" description="Acidic residues" evidence="6">
    <location>
        <begin position="314"/>
        <end position="323"/>
    </location>
</feature>
<sequence>MNVPKPVKRTWKFLLETVTKFAADNAFTWAAAISYYTIFSLPPILLVILYITTMFYDEQSIREAIFGQIGSLIGNKGANQLSQTVDSLGVFKEQWWASAIGIGGMLLTSTTVFMTLQNALNSIFKVKAQPNEAGWFKMIRDRLLSFTVLLGIAFILLVSLVIDAIISGFGDLLSQRFPDVSLLLVGLASIIVPLAIITLLFALLFKYLPDAAIPWRLTWRGAIITAVLFALGKNAIGFYIGQSQTASLYDAAGSILVIMLWVFYASLIFLFGAVITAVYVERSSYRGIEPADYAVKVEDKEVEVEKGNDTEDKPVEEDTSTSL</sequence>
<comment type="subcellular location">
    <subcellularLocation>
        <location evidence="1">Cell membrane</location>
        <topology evidence="1">Multi-pass membrane protein</topology>
    </subcellularLocation>
</comment>
<organism evidence="8 9">
    <name type="scientific">Flavilitoribacter nigricans (strain ATCC 23147 / DSM 23189 / NBRC 102662 / NCIMB 1420 / SS-2)</name>
    <name type="common">Lewinella nigricans</name>
    <dbReference type="NCBI Taxonomy" id="1122177"/>
    <lineage>
        <taxon>Bacteria</taxon>
        <taxon>Pseudomonadati</taxon>
        <taxon>Bacteroidota</taxon>
        <taxon>Saprospiria</taxon>
        <taxon>Saprospirales</taxon>
        <taxon>Lewinellaceae</taxon>
        <taxon>Flavilitoribacter</taxon>
    </lineage>
</organism>
<feature type="transmembrane region" description="Helical" evidence="7">
    <location>
        <begin position="217"/>
        <end position="240"/>
    </location>
</feature>
<feature type="transmembrane region" description="Helical" evidence="7">
    <location>
        <begin position="143"/>
        <end position="162"/>
    </location>
</feature>
<protein>
    <submittedName>
        <fullName evidence="8">Ribonuclease BN</fullName>
    </submittedName>
</protein>
<dbReference type="PIRSF" id="PIRSF035875">
    <property type="entry name" value="RNase_BN"/>
    <property type="match status" value="1"/>
</dbReference>
<keyword evidence="3 7" id="KW-0812">Transmembrane</keyword>
<evidence type="ECO:0000256" key="1">
    <source>
        <dbReference type="ARBA" id="ARBA00004651"/>
    </source>
</evidence>
<evidence type="ECO:0000256" key="5">
    <source>
        <dbReference type="ARBA" id="ARBA00023136"/>
    </source>
</evidence>
<dbReference type="AlphaFoldDB" id="A0A2D0N953"/>
<evidence type="ECO:0000256" key="2">
    <source>
        <dbReference type="ARBA" id="ARBA00022475"/>
    </source>
</evidence>
<keyword evidence="5 7" id="KW-0472">Membrane</keyword>
<evidence type="ECO:0000256" key="6">
    <source>
        <dbReference type="SAM" id="MobiDB-lite"/>
    </source>
</evidence>
<feature type="transmembrane region" description="Helical" evidence="7">
    <location>
        <begin position="26"/>
        <end position="51"/>
    </location>
</feature>
<dbReference type="Proteomes" id="UP000223913">
    <property type="component" value="Unassembled WGS sequence"/>
</dbReference>
<keyword evidence="9" id="KW-1185">Reference proteome</keyword>
<keyword evidence="2" id="KW-1003">Cell membrane</keyword>
<evidence type="ECO:0000256" key="7">
    <source>
        <dbReference type="SAM" id="Phobius"/>
    </source>
</evidence>
<feature type="region of interest" description="Disordered" evidence="6">
    <location>
        <begin position="301"/>
        <end position="323"/>
    </location>
</feature>
<dbReference type="NCBIfam" id="TIGR00765">
    <property type="entry name" value="yihY_not_rbn"/>
    <property type="match status" value="1"/>
</dbReference>
<feature type="compositionally biased region" description="Basic and acidic residues" evidence="6">
    <location>
        <begin position="301"/>
        <end position="313"/>
    </location>
</feature>
<dbReference type="RefSeq" id="WP_099151599.1">
    <property type="nucleotide sequence ID" value="NZ_PDUD01000023.1"/>
</dbReference>
<dbReference type="PANTHER" id="PTHR30213:SF1">
    <property type="entry name" value="INNER MEMBRANE PROTEIN YHJD"/>
    <property type="match status" value="1"/>
</dbReference>